<proteinExistence type="predicted"/>
<evidence type="ECO:0000313" key="2">
    <source>
        <dbReference type="Proteomes" id="UP000189761"/>
    </source>
</evidence>
<dbReference type="InterPro" id="IPR036412">
    <property type="entry name" value="HAD-like_sf"/>
</dbReference>
<dbReference type="NCBIfam" id="TIGR01509">
    <property type="entry name" value="HAD-SF-IA-v3"/>
    <property type="match status" value="1"/>
</dbReference>
<dbReference type="Gene3D" id="1.10.150.240">
    <property type="entry name" value="Putative phosphatase, domain 2"/>
    <property type="match status" value="1"/>
</dbReference>
<dbReference type="SFLD" id="SFLDS00003">
    <property type="entry name" value="Haloacid_Dehalogenase"/>
    <property type="match status" value="1"/>
</dbReference>
<dbReference type="PANTHER" id="PTHR18901">
    <property type="entry name" value="2-DEOXYGLUCOSE-6-PHOSPHATE PHOSPHATASE 2"/>
    <property type="match status" value="1"/>
</dbReference>
<dbReference type="SFLD" id="SFLDG01129">
    <property type="entry name" value="C1.5:_HAD__Beta-PGM__Phosphata"/>
    <property type="match status" value="1"/>
</dbReference>
<dbReference type="RefSeq" id="WP_078110365.1">
    <property type="nucleotide sequence ID" value="NZ_CP065424.1"/>
</dbReference>
<dbReference type="Gene3D" id="3.40.50.1000">
    <property type="entry name" value="HAD superfamily/HAD-like"/>
    <property type="match status" value="1"/>
</dbReference>
<dbReference type="EMBL" id="MTLA01000145">
    <property type="protein sequence ID" value="OOP67935.1"/>
    <property type="molecule type" value="Genomic_DNA"/>
</dbReference>
<gene>
    <name evidence="1" type="ORF">BWZ43_13125</name>
</gene>
<dbReference type="SFLD" id="SFLDG01135">
    <property type="entry name" value="C1.5.6:_HAD__Beta-PGM__Phospha"/>
    <property type="match status" value="1"/>
</dbReference>
<comment type="caution">
    <text evidence="1">The sequence shown here is derived from an EMBL/GenBank/DDBJ whole genome shotgun (WGS) entry which is preliminary data.</text>
</comment>
<sequence>MKPIRLVIFDMDGLLFDTERPSFLAMKEVMKKQGYQFTIENYRQMIGLSGPKSNIVLQEIYGKDFQFHRISDDYNETFKRILESEGLAIKPGANELLDAIEQKGLKKCIASSSSRETIQQHLIKTGLESRFDFFVSGDEVEFGKPHPDIFIEACNRANEKPDSALVLEDSLNGLKAAYGANIKCIIVPDLIQPNEEMKQKAFSIVKDLSLVVSYIE</sequence>
<dbReference type="SUPFAM" id="SSF56784">
    <property type="entry name" value="HAD-like"/>
    <property type="match status" value="1"/>
</dbReference>
<evidence type="ECO:0000313" key="1">
    <source>
        <dbReference type="EMBL" id="OOP67935.1"/>
    </source>
</evidence>
<dbReference type="NCBIfam" id="TIGR01549">
    <property type="entry name" value="HAD-SF-IA-v1"/>
    <property type="match status" value="1"/>
</dbReference>
<dbReference type="InterPro" id="IPR041492">
    <property type="entry name" value="HAD_2"/>
</dbReference>
<dbReference type="InterPro" id="IPR006439">
    <property type="entry name" value="HAD-SF_hydro_IA"/>
</dbReference>
<dbReference type="Pfam" id="PF13419">
    <property type="entry name" value="HAD_2"/>
    <property type="match status" value="1"/>
</dbReference>
<dbReference type="PANTHER" id="PTHR18901:SF38">
    <property type="entry name" value="PSEUDOURIDINE-5'-PHOSPHATASE"/>
    <property type="match status" value="1"/>
</dbReference>
<protein>
    <submittedName>
        <fullName evidence="1">Uncharacterized protein</fullName>
    </submittedName>
</protein>
<dbReference type="InterPro" id="IPR023198">
    <property type="entry name" value="PGP-like_dom2"/>
</dbReference>
<dbReference type="AlphaFoldDB" id="A0A8E2I8I3"/>
<reference evidence="1 2" key="1">
    <citation type="submission" date="2017-01" db="EMBL/GenBank/DDBJ databases">
        <title>Draft genome sequence of Bacillus oleronius.</title>
        <authorList>
            <person name="Allam M."/>
        </authorList>
    </citation>
    <scope>NUCLEOTIDE SEQUENCE [LARGE SCALE GENOMIC DNA]</scope>
    <source>
        <strain evidence="1 2">DSM 9356</strain>
    </source>
</reference>
<dbReference type="PRINTS" id="PR00413">
    <property type="entry name" value="HADHALOGNASE"/>
</dbReference>
<dbReference type="CDD" id="cd07505">
    <property type="entry name" value="HAD_BPGM-like"/>
    <property type="match status" value="1"/>
</dbReference>
<accession>A0A8E2I8I3</accession>
<dbReference type="InterPro" id="IPR023214">
    <property type="entry name" value="HAD_sf"/>
</dbReference>
<organism evidence="1 2">
    <name type="scientific">Heyndrickxia oleronia</name>
    <dbReference type="NCBI Taxonomy" id="38875"/>
    <lineage>
        <taxon>Bacteria</taxon>
        <taxon>Bacillati</taxon>
        <taxon>Bacillota</taxon>
        <taxon>Bacilli</taxon>
        <taxon>Bacillales</taxon>
        <taxon>Bacillaceae</taxon>
        <taxon>Heyndrickxia</taxon>
    </lineage>
</organism>
<name>A0A8E2I8I3_9BACI</name>
<dbReference type="Proteomes" id="UP000189761">
    <property type="component" value="Unassembled WGS sequence"/>
</dbReference>
<keyword evidence="2" id="KW-1185">Reference proteome</keyword>